<dbReference type="EMBL" id="CAJVPZ010004604">
    <property type="protein sequence ID" value="CAG8548882.1"/>
    <property type="molecule type" value="Genomic_DNA"/>
</dbReference>
<comment type="caution">
    <text evidence="2">The sequence shown here is derived from an EMBL/GenBank/DDBJ whole genome shotgun (WGS) entry which is preliminary data.</text>
</comment>
<evidence type="ECO:0000256" key="1">
    <source>
        <dbReference type="SAM" id="MobiDB-lite"/>
    </source>
</evidence>
<dbReference type="OrthoDB" id="10545595at2759"/>
<organism evidence="2 3">
    <name type="scientific">Racocetra fulgida</name>
    <dbReference type="NCBI Taxonomy" id="60492"/>
    <lineage>
        <taxon>Eukaryota</taxon>
        <taxon>Fungi</taxon>
        <taxon>Fungi incertae sedis</taxon>
        <taxon>Mucoromycota</taxon>
        <taxon>Glomeromycotina</taxon>
        <taxon>Glomeromycetes</taxon>
        <taxon>Diversisporales</taxon>
        <taxon>Gigasporaceae</taxon>
        <taxon>Racocetra</taxon>
    </lineage>
</organism>
<accession>A0A9N9B0H9</accession>
<dbReference type="Proteomes" id="UP000789396">
    <property type="component" value="Unassembled WGS sequence"/>
</dbReference>
<dbReference type="AlphaFoldDB" id="A0A9N9B0H9"/>
<evidence type="ECO:0000313" key="3">
    <source>
        <dbReference type="Proteomes" id="UP000789396"/>
    </source>
</evidence>
<reference evidence="2" key="1">
    <citation type="submission" date="2021-06" db="EMBL/GenBank/DDBJ databases">
        <authorList>
            <person name="Kallberg Y."/>
            <person name="Tangrot J."/>
            <person name="Rosling A."/>
        </authorList>
    </citation>
    <scope>NUCLEOTIDE SEQUENCE</scope>
    <source>
        <strain evidence="2">IN212</strain>
    </source>
</reference>
<sequence length="87" mass="9822">MALIYAFFSFYDLVDLASSFYVDRVALFVGFAVCDCDAQLLYDVWDTPEEDVRTLNDKFLDAASQVKNGNPITQVSNNDEPDPIDQD</sequence>
<feature type="region of interest" description="Disordered" evidence="1">
    <location>
        <begin position="67"/>
        <end position="87"/>
    </location>
</feature>
<feature type="compositionally biased region" description="Polar residues" evidence="1">
    <location>
        <begin position="67"/>
        <end position="78"/>
    </location>
</feature>
<proteinExistence type="predicted"/>
<keyword evidence="3" id="KW-1185">Reference proteome</keyword>
<gene>
    <name evidence="2" type="ORF">RFULGI_LOCUS4559</name>
</gene>
<name>A0A9N9B0H9_9GLOM</name>
<protein>
    <submittedName>
        <fullName evidence="2">8386_t:CDS:1</fullName>
    </submittedName>
</protein>
<evidence type="ECO:0000313" key="2">
    <source>
        <dbReference type="EMBL" id="CAG8548882.1"/>
    </source>
</evidence>